<dbReference type="PANTHER" id="PTHR30349">
    <property type="entry name" value="PHAGE INTEGRASE-RELATED"/>
    <property type="match status" value="1"/>
</dbReference>
<dbReference type="GO" id="GO:0015074">
    <property type="term" value="P:DNA integration"/>
    <property type="evidence" value="ECO:0007669"/>
    <property type="project" value="InterPro"/>
</dbReference>
<dbReference type="GO" id="GO:0003677">
    <property type="term" value="F:DNA binding"/>
    <property type="evidence" value="ECO:0007669"/>
    <property type="project" value="InterPro"/>
</dbReference>
<dbReference type="SUPFAM" id="SSF56349">
    <property type="entry name" value="DNA breaking-rejoining enzymes"/>
    <property type="match status" value="1"/>
</dbReference>
<name>A0AB74TMN2_9LACT</name>
<dbReference type="AlphaFoldDB" id="A0AB74TMN2"/>
<evidence type="ECO:0000256" key="1">
    <source>
        <dbReference type="ARBA" id="ARBA00023172"/>
    </source>
</evidence>
<accession>A0AB74TMN2</accession>
<protein>
    <submittedName>
        <fullName evidence="3">Site-specific integrase</fullName>
    </submittedName>
</protein>
<gene>
    <name evidence="4" type="ORF">VUQ06_07975</name>
    <name evidence="3" type="ORF">VUQ08_09175</name>
</gene>
<proteinExistence type="predicted"/>
<dbReference type="InterPro" id="IPR050090">
    <property type="entry name" value="Tyrosine_recombinase_XerCD"/>
</dbReference>
<sequence length="232" mass="27660">MKIAYIPKKKIKTIKNKNKRHREILFYEKEEVNEFLECSQNYGNNAFWHTLFHLIAYTGIRVGECLALKWEYINFNDQTILIKDNLIEKEYRLAEKINKNFEKPTQKKLTISTTKNNTETYLSLDDKTIDLLKKWRKKQRVIKLKQGYNTMRPDQLVFSNRKNSYLDLRQPNKAMNRICQKNGLRILNVHGLRHTHCSLLFEAGASVAQVQERMRHQNPEITLKYINMSQIL</sequence>
<dbReference type="InterPro" id="IPR013762">
    <property type="entry name" value="Integrase-like_cat_sf"/>
</dbReference>
<dbReference type="InterPro" id="IPR002104">
    <property type="entry name" value="Integrase_catalytic"/>
</dbReference>
<keyword evidence="1" id="KW-0233">DNA recombination</keyword>
<evidence type="ECO:0000259" key="2">
    <source>
        <dbReference type="PROSITE" id="PS51898"/>
    </source>
</evidence>
<dbReference type="GO" id="GO:0006310">
    <property type="term" value="P:DNA recombination"/>
    <property type="evidence" value="ECO:0007669"/>
    <property type="project" value="UniProtKB-KW"/>
</dbReference>
<dbReference type="InterPro" id="IPR011010">
    <property type="entry name" value="DNA_brk_join_enz"/>
</dbReference>
<dbReference type="RefSeq" id="WP_347300365.1">
    <property type="nucleotide sequence ID" value="NZ_CP142433.1"/>
</dbReference>
<dbReference type="EMBL" id="CP142435">
    <property type="protein sequence ID" value="XBC49411.1"/>
    <property type="molecule type" value="Genomic_DNA"/>
</dbReference>
<evidence type="ECO:0000313" key="4">
    <source>
        <dbReference type="EMBL" id="XBC49411.1"/>
    </source>
</evidence>
<dbReference type="Pfam" id="PF00589">
    <property type="entry name" value="Phage_integrase"/>
    <property type="match status" value="1"/>
</dbReference>
<dbReference type="CDD" id="cd01189">
    <property type="entry name" value="INT_ICEBs1_C_like"/>
    <property type="match status" value="1"/>
</dbReference>
<feature type="domain" description="Tyr recombinase" evidence="2">
    <location>
        <begin position="22"/>
        <end position="232"/>
    </location>
</feature>
<reference evidence="3" key="1">
    <citation type="submission" date="2023-12" db="EMBL/GenBank/DDBJ databases">
        <title>Dolosigranulum savutii sp. nov. isolated from human upper respiratory samples collected in Botswana.</title>
        <authorList>
            <person name="Kelly M.S."/>
        </authorList>
    </citation>
    <scope>NUCLEOTIDE SEQUENCE</scope>
    <source>
        <strain evidence="4">MSK294</strain>
        <strain evidence="3">MSK433</strain>
    </source>
</reference>
<evidence type="ECO:0000313" key="3">
    <source>
        <dbReference type="EMBL" id="XBC45993.1"/>
    </source>
</evidence>
<dbReference type="PANTHER" id="PTHR30349:SF64">
    <property type="entry name" value="PROPHAGE INTEGRASE INTD-RELATED"/>
    <property type="match status" value="1"/>
</dbReference>
<dbReference type="Gene3D" id="1.10.443.10">
    <property type="entry name" value="Intergrase catalytic core"/>
    <property type="match status" value="1"/>
</dbReference>
<dbReference type="EMBL" id="CP142433">
    <property type="protein sequence ID" value="XBC45993.1"/>
    <property type="molecule type" value="Genomic_DNA"/>
</dbReference>
<organism evidence="3">
    <name type="scientific">Dolosigranulum savutiense</name>
    <dbReference type="NCBI Taxonomy" id="3110288"/>
    <lineage>
        <taxon>Bacteria</taxon>
        <taxon>Bacillati</taxon>
        <taxon>Bacillota</taxon>
        <taxon>Bacilli</taxon>
        <taxon>Lactobacillales</taxon>
        <taxon>Carnobacteriaceae</taxon>
        <taxon>Dolosigranulum</taxon>
    </lineage>
</organism>
<dbReference type="PROSITE" id="PS51898">
    <property type="entry name" value="TYR_RECOMBINASE"/>
    <property type="match status" value="1"/>
</dbReference>
<dbReference type="KEGG" id="dst:VUQ06_07975"/>